<dbReference type="InterPro" id="IPR009799">
    <property type="entry name" value="EthD_dom"/>
</dbReference>
<dbReference type="InterPro" id="IPR011008">
    <property type="entry name" value="Dimeric_a/b-barrel"/>
</dbReference>
<dbReference type="AlphaFoldDB" id="A0A7Y9Y0B7"/>
<dbReference type="Gene3D" id="3.30.70.100">
    <property type="match status" value="1"/>
</dbReference>
<keyword evidence="3" id="KW-1185">Reference proteome</keyword>
<evidence type="ECO:0000313" key="3">
    <source>
        <dbReference type="Proteomes" id="UP000522081"/>
    </source>
</evidence>
<dbReference type="GO" id="GO:0016491">
    <property type="term" value="F:oxidoreductase activity"/>
    <property type="evidence" value="ECO:0007669"/>
    <property type="project" value="InterPro"/>
</dbReference>
<proteinExistence type="predicted"/>
<dbReference type="RefSeq" id="WP_179408154.1">
    <property type="nucleotide sequence ID" value="NZ_BMGF01000005.1"/>
</dbReference>
<dbReference type="EMBL" id="JACBZF010000005">
    <property type="protein sequence ID" value="NYH96301.1"/>
    <property type="molecule type" value="Genomic_DNA"/>
</dbReference>
<evidence type="ECO:0000259" key="1">
    <source>
        <dbReference type="Pfam" id="PF07110"/>
    </source>
</evidence>
<reference evidence="2 3" key="1">
    <citation type="submission" date="2020-07" db="EMBL/GenBank/DDBJ databases">
        <title>Genomic Encyclopedia of Type Strains, Phase IV (KMG-IV): sequencing the most valuable type-strain genomes for metagenomic binning, comparative biology and taxonomic classification.</title>
        <authorList>
            <person name="Goeker M."/>
        </authorList>
    </citation>
    <scope>NUCLEOTIDE SEQUENCE [LARGE SCALE GENOMIC DNA]</scope>
    <source>
        <strain evidence="2 3">DSM 29043</strain>
    </source>
</reference>
<gene>
    <name evidence="2" type="ORF">FHS75_002640</name>
</gene>
<comment type="caution">
    <text evidence="2">The sequence shown here is derived from an EMBL/GenBank/DDBJ whole genome shotgun (WGS) entry which is preliminary data.</text>
</comment>
<protein>
    <recommendedName>
        <fullName evidence="1">EthD domain-containing protein</fullName>
    </recommendedName>
</protein>
<accession>A0A7Y9Y0B7</accession>
<dbReference type="SUPFAM" id="SSF54909">
    <property type="entry name" value="Dimeric alpha+beta barrel"/>
    <property type="match status" value="1"/>
</dbReference>
<feature type="domain" description="EthD" evidence="1">
    <location>
        <begin position="12"/>
        <end position="104"/>
    </location>
</feature>
<evidence type="ECO:0000313" key="2">
    <source>
        <dbReference type="EMBL" id="NYH96301.1"/>
    </source>
</evidence>
<sequence>MIKHVGLLKRNPKLTHAEFRDHYERVHAKIGEKYLKGRATKYLRRYLTPLVDETYGVEGDHGFDIIMELWFENEEIYHDTLRHITTPEASAEIIADEEFLFDRSANRFFTVDETESDLGSPGAG</sequence>
<dbReference type="Proteomes" id="UP000522081">
    <property type="component" value="Unassembled WGS sequence"/>
</dbReference>
<name>A0A7Y9Y0B7_9SPHN</name>
<dbReference type="Pfam" id="PF07110">
    <property type="entry name" value="EthD"/>
    <property type="match status" value="1"/>
</dbReference>
<organism evidence="2 3">
    <name type="scientific">Novosphingobium marinum</name>
    <dbReference type="NCBI Taxonomy" id="1514948"/>
    <lineage>
        <taxon>Bacteria</taxon>
        <taxon>Pseudomonadati</taxon>
        <taxon>Pseudomonadota</taxon>
        <taxon>Alphaproteobacteria</taxon>
        <taxon>Sphingomonadales</taxon>
        <taxon>Sphingomonadaceae</taxon>
        <taxon>Novosphingobium</taxon>
    </lineage>
</organism>